<protein>
    <submittedName>
        <fullName evidence="1">Uncharacterized protein</fullName>
    </submittedName>
</protein>
<evidence type="ECO:0000313" key="2">
    <source>
        <dbReference type="Proteomes" id="UP000765509"/>
    </source>
</evidence>
<sequence>MSRQRQDNVNLHMCHMRMSLKAQTHFNTICNVWVISPHWLTHPHLICPKASHAYTPAPDTAYHPYARGVPSQHAPDTADPYTCVVPSPHAPDITYHPYACEVPSRHAPSTAYHPYAHGVPSHMLPTLLTILTLAECNPNMLPTLLTILTLAECTPNMLPTLLTILTLAECTPDTAYHPYACVVSSRHAPDTTYPYACVVPSQHCLPSLHSRGALPTCSQHHLSLRFCITSIVCSGLLAYMMNAIAKICGVAFSAHKT</sequence>
<accession>A0A9Q3EF41</accession>
<evidence type="ECO:0000313" key="1">
    <source>
        <dbReference type="EMBL" id="MBW0521685.1"/>
    </source>
</evidence>
<dbReference type="Proteomes" id="UP000765509">
    <property type="component" value="Unassembled WGS sequence"/>
</dbReference>
<keyword evidence="2" id="KW-1185">Reference proteome</keyword>
<organism evidence="1 2">
    <name type="scientific">Austropuccinia psidii MF-1</name>
    <dbReference type="NCBI Taxonomy" id="1389203"/>
    <lineage>
        <taxon>Eukaryota</taxon>
        <taxon>Fungi</taxon>
        <taxon>Dikarya</taxon>
        <taxon>Basidiomycota</taxon>
        <taxon>Pucciniomycotina</taxon>
        <taxon>Pucciniomycetes</taxon>
        <taxon>Pucciniales</taxon>
        <taxon>Sphaerophragmiaceae</taxon>
        <taxon>Austropuccinia</taxon>
    </lineage>
</organism>
<name>A0A9Q3EF41_9BASI</name>
<gene>
    <name evidence="1" type="ORF">O181_061400</name>
</gene>
<dbReference type="EMBL" id="AVOT02029016">
    <property type="protein sequence ID" value="MBW0521685.1"/>
    <property type="molecule type" value="Genomic_DNA"/>
</dbReference>
<proteinExistence type="predicted"/>
<reference evidence="1" key="1">
    <citation type="submission" date="2021-03" db="EMBL/GenBank/DDBJ databases">
        <title>Draft genome sequence of rust myrtle Austropuccinia psidii MF-1, a brazilian biotype.</title>
        <authorList>
            <person name="Quecine M.C."/>
            <person name="Pachon D.M.R."/>
            <person name="Bonatelli M.L."/>
            <person name="Correr F.H."/>
            <person name="Franceschini L.M."/>
            <person name="Leite T.F."/>
            <person name="Margarido G.R.A."/>
            <person name="Almeida C.A."/>
            <person name="Ferrarezi J.A."/>
            <person name="Labate C.A."/>
        </authorList>
    </citation>
    <scope>NUCLEOTIDE SEQUENCE</scope>
    <source>
        <strain evidence="1">MF-1</strain>
    </source>
</reference>
<dbReference type="AlphaFoldDB" id="A0A9Q3EF41"/>
<comment type="caution">
    <text evidence="1">The sequence shown here is derived from an EMBL/GenBank/DDBJ whole genome shotgun (WGS) entry which is preliminary data.</text>
</comment>